<accession>A0ACB9RKG3</accession>
<organism evidence="1 2">
    <name type="scientific">Melastoma candidum</name>
    <dbReference type="NCBI Taxonomy" id="119954"/>
    <lineage>
        <taxon>Eukaryota</taxon>
        <taxon>Viridiplantae</taxon>
        <taxon>Streptophyta</taxon>
        <taxon>Embryophyta</taxon>
        <taxon>Tracheophyta</taxon>
        <taxon>Spermatophyta</taxon>
        <taxon>Magnoliopsida</taxon>
        <taxon>eudicotyledons</taxon>
        <taxon>Gunneridae</taxon>
        <taxon>Pentapetalae</taxon>
        <taxon>rosids</taxon>
        <taxon>malvids</taxon>
        <taxon>Myrtales</taxon>
        <taxon>Melastomataceae</taxon>
        <taxon>Melastomatoideae</taxon>
        <taxon>Melastomateae</taxon>
        <taxon>Melastoma</taxon>
    </lineage>
</organism>
<protein>
    <submittedName>
        <fullName evidence="1">Uncharacterized protein</fullName>
    </submittedName>
</protein>
<dbReference type="EMBL" id="CM042882">
    <property type="protein sequence ID" value="KAI4379190.1"/>
    <property type="molecule type" value="Genomic_DNA"/>
</dbReference>
<comment type="caution">
    <text evidence="1">The sequence shown here is derived from an EMBL/GenBank/DDBJ whole genome shotgun (WGS) entry which is preliminary data.</text>
</comment>
<evidence type="ECO:0000313" key="2">
    <source>
        <dbReference type="Proteomes" id="UP001057402"/>
    </source>
</evidence>
<dbReference type="Proteomes" id="UP001057402">
    <property type="component" value="Chromosome 3"/>
</dbReference>
<proteinExistence type="predicted"/>
<sequence>MKDDFEAEEKKQAAADVLDQYSKFVMACIGNQVRPCDMRMHLRKEVSGLPTSLKRNSFQSLGMKLRWRARREPAIGVMGVK</sequence>
<name>A0ACB9RKG3_9MYRT</name>
<gene>
    <name evidence="1" type="ORF">MLD38_005517</name>
</gene>
<reference evidence="2" key="1">
    <citation type="journal article" date="2023" name="Front. Plant Sci.">
        <title>Chromosomal-level genome assembly of Melastoma candidum provides insights into trichome evolution.</title>
        <authorList>
            <person name="Zhong Y."/>
            <person name="Wu W."/>
            <person name="Sun C."/>
            <person name="Zou P."/>
            <person name="Liu Y."/>
            <person name="Dai S."/>
            <person name="Zhou R."/>
        </authorList>
    </citation>
    <scope>NUCLEOTIDE SEQUENCE [LARGE SCALE GENOMIC DNA]</scope>
</reference>
<keyword evidence="2" id="KW-1185">Reference proteome</keyword>
<evidence type="ECO:0000313" key="1">
    <source>
        <dbReference type="EMBL" id="KAI4379190.1"/>
    </source>
</evidence>